<accession>A0A401YDH8</accession>
<comment type="caution">
    <text evidence="2">The sequence shown here is derived from an EMBL/GenBank/DDBJ whole genome shotgun (WGS) entry which is preliminary data.</text>
</comment>
<dbReference type="AlphaFoldDB" id="A0A401YDH8"/>
<evidence type="ECO:0000313" key="2">
    <source>
        <dbReference type="EMBL" id="GCD92636.1"/>
    </source>
</evidence>
<organism evidence="2 3">
    <name type="scientific">Embleya hyalina</name>
    <dbReference type="NCBI Taxonomy" id="516124"/>
    <lineage>
        <taxon>Bacteria</taxon>
        <taxon>Bacillati</taxon>
        <taxon>Actinomycetota</taxon>
        <taxon>Actinomycetes</taxon>
        <taxon>Kitasatosporales</taxon>
        <taxon>Streptomycetaceae</taxon>
        <taxon>Embleya</taxon>
    </lineage>
</organism>
<dbReference type="OrthoDB" id="4232987at2"/>
<keyword evidence="3" id="KW-1185">Reference proteome</keyword>
<dbReference type="RefSeq" id="WP_126634984.1">
    <property type="nucleotide sequence ID" value="NZ_BIFH01000013.1"/>
</dbReference>
<dbReference type="EMBL" id="BIFH01000013">
    <property type="protein sequence ID" value="GCD92636.1"/>
    <property type="molecule type" value="Genomic_DNA"/>
</dbReference>
<feature type="region of interest" description="Disordered" evidence="1">
    <location>
        <begin position="80"/>
        <end position="115"/>
    </location>
</feature>
<feature type="compositionally biased region" description="Pro residues" evidence="1">
    <location>
        <begin position="87"/>
        <end position="96"/>
    </location>
</feature>
<protein>
    <submittedName>
        <fullName evidence="2">Uncharacterized protein</fullName>
    </submittedName>
</protein>
<sequence>MIDPASVPALPVIVIEMTARGETVVDGVLVPAPAEFARTEAIRRVSVKALGLGRAVRTVAVEADGTRWPLIVDVDGEVTAVDEHPAPDPPPPPPRPVLVEEPPARPTAGRPAAAPARFETVEATRATSVEPVDAPVPEPVPEPALDASAAEGRHALLVRIRAAVAAEDWTEARTRAVQLTADDPHPPRGAREVRAYVAALTGEPELAARIYADLVLEPEADAESDLVLRQLADNAYTSWRRVARLRARLDVGPSVLRAQVRARGADDPATEAARRWLEELRLLD</sequence>
<proteinExistence type="predicted"/>
<name>A0A401YDH8_9ACTN</name>
<dbReference type="Proteomes" id="UP000286931">
    <property type="component" value="Unassembled WGS sequence"/>
</dbReference>
<evidence type="ECO:0000313" key="3">
    <source>
        <dbReference type="Proteomes" id="UP000286931"/>
    </source>
</evidence>
<reference evidence="2 3" key="1">
    <citation type="submission" date="2018-12" db="EMBL/GenBank/DDBJ databases">
        <title>Draft genome sequence of Embleya hyalina NBRC 13850T.</title>
        <authorList>
            <person name="Komaki H."/>
            <person name="Hosoyama A."/>
            <person name="Kimura A."/>
            <person name="Ichikawa N."/>
            <person name="Tamura T."/>
        </authorList>
    </citation>
    <scope>NUCLEOTIDE SEQUENCE [LARGE SCALE GENOMIC DNA]</scope>
    <source>
        <strain evidence="2 3">NBRC 13850</strain>
    </source>
</reference>
<evidence type="ECO:0000256" key="1">
    <source>
        <dbReference type="SAM" id="MobiDB-lite"/>
    </source>
</evidence>
<feature type="compositionally biased region" description="Low complexity" evidence="1">
    <location>
        <begin position="97"/>
        <end position="115"/>
    </location>
</feature>
<gene>
    <name evidence="2" type="ORF">EHYA_00275</name>
</gene>